<proteinExistence type="predicted"/>
<evidence type="ECO:0000313" key="2">
    <source>
        <dbReference type="Proteomes" id="UP000199602"/>
    </source>
</evidence>
<evidence type="ECO:0000313" key="1">
    <source>
        <dbReference type="EMBL" id="SDN83213.1"/>
    </source>
</evidence>
<dbReference type="AlphaFoldDB" id="A0A1H0ELK1"/>
<sequence length="345" mass="41120">MRISKLILIVFCLFLGMGVYVGVEKAFFSKKGGSPQQPGNKLVSPVDKQRIYGLDVLPKEEKTIDFSKENNSEDESIIKGEQNIIFNNSTSSVKNIKPRYDTLPKDSIVDESFFNIAANFLIKNYDFKEKRFKFSLKQLNLYFGIDLKGFRTDSKNILQSRRRVLKYVLDSYFLKYITPIINNLFFKNIELKLDSLVKNKNISNYDKKIFYKNLSNLLLSYSEVINLFLNSYESYMKDIRNYFLIQRRLIKVYQQYWQLEEKDVSQKERLGNLIKKNIFAREYLKRKILARLQLKQITREDKLYLCFWLYRRLDQDKFSFTEIKNLAELLKETGKFLQKQIKSDF</sequence>
<protein>
    <submittedName>
        <fullName evidence="1">Uncharacterized protein</fullName>
    </submittedName>
</protein>
<gene>
    <name evidence="1" type="ORF">SAMN04488516_10841</name>
</gene>
<dbReference type="OrthoDB" id="5471817at2"/>
<dbReference type="EMBL" id="FNIN01000008">
    <property type="protein sequence ID" value="SDN83213.1"/>
    <property type="molecule type" value="Genomic_DNA"/>
</dbReference>
<dbReference type="STRING" id="206665.SAMN04488516_10841"/>
<dbReference type="Proteomes" id="UP000199602">
    <property type="component" value="Unassembled WGS sequence"/>
</dbReference>
<accession>A0A1H0ELK1</accession>
<reference evidence="1 2" key="1">
    <citation type="submission" date="2016-10" db="EMBL/GenBank/DDBJ databases">
        <authorList>
            <person name="de Groot N.N."/>
        </authorList>
    </citation>
    <scope>NUCLEOTIDE SEQUENCE [LARGE SCALE GENOMIC DNA]</scope>
    <source>
        <strain evidence="1 2">DSM 15269</strain>
    </source>
</reference>
<organism evidence="1 2">
    <name type="scientific">Desulfonauticus submarinus</name>
    <dbReference type="NCBI Taxonomy" id="206665"/>
    <lineage>
        <taxon>Bacteria</taxon>
        <taxon>Pseudomonadati</taxon>
        <taxon>Thermodesulfobacteriota</taxon>
        <taxon>Desulfovibrionia</taxon>
        <taxon>Desulfovibrionales</taxon>
        <taxon>Desulfonauticaceae</taxon>
        <taxon>Desulfonauticus</taxon>
    </lineage>
</organism>
<name>A0A1H0ELK1_9BACT</name>
<keyword evidence="2" id="KW-1185">Reference proteome</keyword>
<dbReference type="RefSeq" id="WP_092065662.1">
    <property type="nucleotide sequence ID" value="NZ_FNIN01000008.1"/>
</dbReference>